<comment type="caution">
    <text evidence="5">The sequence shown here is derived from an EMBL/GenBank/DDBJ whole genome shotgun (WGS) entry which is preliminary data.</text>
</comment>
<feature type="signal peptide" evidence="4">
    <location>
        <begin position="1"/>
        <end position="34"/>
    </location>
</feature>
<dbReference type="EMBL" id="DVHA01000089">
    <property type="protein sequence ID" value="HIR60458.1"/>
    <property type="molecule type" value="Genomic_DNA"/>
</dbReference>
<dbReference type="PROSITE" id="PS51170">
    <property type="entry name" value="CW"/>
    <property type="match status" value="5"/>
</dbReference>
<dbReference type="Gene3D" id="2.10.270.10">
    <property type="entry name" value="Cholin Binding"/>
    <property type="match status" value="1"/>
</dbReference>
<reference evidence="5" key="2">
    <citation type="journal article" date="2021" name="PeerJ">
        <title>Extensive microbial diversity within the chicken gut microbiome revealed by metagenomics and culture.</title>
        <authorList>
            <person name="Gilroy R."/>
            <person name="Ravi A."/>
            <person name="Getino M."/>
            <person name="Pursley I."/>
            <person name="Horton D.L."/>
            <person name="Alikhan N.F."/>
            <person name="Baker D."/>
            <person name="Gharbi K."/>
            <person name="Hall N."/>
            <person name="Watson M."/>
            <person name="Adriaenssens E.M."/>
            <person name="Foster-Nyarko E."/>
            <person name="Jarju S."/>
            <person name="Secka A."/>
            <person name="Antonio M."/>
            <person name="Oren A."/>
            <person name="Chaudhuri R.R."/>
            <person name="La Ragione R."/>
            <person name="Hildebrand F."/>
            <person name="Pallen M.J."/>
        </authorList>
    </citation>
    <scope>NUCLEOTIDE SEQUENCE</scope>
    <source>
        <strain evidence="5">CHK189-12415</strain>
    </source>
</reference>
<protein>
    <recommendedName>
        <fullName evidence="7">N-acetylmuramoyl-L-alanine amidase family protein</fullName>
    </recommendedName>
</protein>
<dbReference type="Pfam" id="PF19127">
    <property type="entry name" value="Choline_bind_3"/>
    <property type="match status" value="1"/>
</dbReference>
<evidence type="ECO:0000256" key="1">
    <source>
        <dbReference type="ARBA" id="ARBA00022737"/>
    </source>
</evidence>
<dbReference type="Gene3D" id="2.10.270.20">
    <property type="match status" value="1"/>
</dbReference>
<evidence type="ECO:0000313" key="6">
    <source>
        <dbReference type="Proteomes" id="UP000824241"/>
    </source>
</evidence>
<proteinExistence type="predicted"/>
<evidence type="ECO:0000313" key="5">
    <source>
        <dbReference type="EMBL" id="HIR60458.1"/>
    </source>
</evidence>
<keyword evidence="1" id="KW-0677">Repeat</keyword>
<evidence type="ECO:0008006" key="7">
    <source>
        <dbReference type="Google" id="ProtNLM"/>
    </source>
</evidence>
<evidence type="ECO:0000256" key="4">
    <source>
        <dbReference type="SAM" id="SignalP"/>
    </source>
</evidence>
<evidence type="ECO:0000256" key="3">
    <source>
        <dbReference type="SAM" id="MobiDB-lite"/>
    </source>
</evidence>
<feature type="region of interest" description="Disordered" evidence="3">
    <location>
        <begin position="363"/>
        <end position="392"/>
    </location>
</feature>
<evidence type="ECO:0000256" key="2">
    <source>
        <dbReference type="PROSITE-ProRule" id="PRU00591"/>
    </source>
</evidence>
<dbReference type="InterPro" id="IPR018337">
    <property type="entry name" value="Cell_wall/Cho-bd_repeat"/>
</dbReference>
<keyword evidence="4" id="KW-0732">Signal</keyword>
<accession>A0A9D1J4G8</accession>
<feature type="repeat" description="Cell wall-binding" evidence="2">
    <location>
        <begin position="100"/>
        <end position="119"/>
    </location>
</feature>
<dbReference type="AlphaFoldDB" id="A0A9D1J4G8"/>
<name>A0A9D1J4G8_9FIRM</name>
<dbReference type="Proteomes" id="UP000824241">
    <property type="component" value="Unassembled WGS sequence"/>
</dbReference>
<gene>
    <name evidence="5" type="ORF">IAB37_02625</name>
</gene>
<organism evidence="5 6">
    <name type="scientific">Candidatus Faecivivens stercoravium</name>
    <dbReference type="NCBI Taxonomy" id="2840803"/>
    <lineage>
        <taxon>Bacteria</taxon>
        <taxon>Bacillati</taxon>
        <taxon>Bacillota</taxon>
        <taxon>Clostridia</taxon>
        <taxon>Eubacteriales</taxon>
        <taxon>Oscillospiraceae</taxon>
        <taxon>Oscillospiraceae incertae sedis</taxon>
        <taxon>Candidatus Faecivivens</taxon>
    </lineage>
</organism>
<feature type="chain" id="PRO_5039247358" description="N-acetylmuramoyl-L-alanine amidase family protein" evidence="4">
    <location>
        <begin position="35"/>
        <end position="392"/>
    </location>
</feature>
<dbReference type="SUPFAM" id="SSF69360">
    <property type="entry name" value="Cell wall binding repeat"/>
    <property type="match status" value="1"/>
</dbReference>
<sequence>MAKENRGRLHRRLAAALAVLALGMAAVPALPAAAEDGYWNDTDAGWRYITSTGKAVAGRLAFIDGKWYRFDSDGIMQTGWYQLPNSGIWYYFTSSGAAVINDWQKVGDKWYYFDEAGYMVTGWHEIDGTWYYFYENGALKTGWLMRSSKWYYLNDNGVMQTGWLLDDGKWYYLQIDGSMAVDCTLTIGGVEYSFDPNGVWWVSGEATEEEIEAVTPDTPENASDMDELESEPEPAETVPEQLLAPMVEAVSAVCRHRPAPTETVTGGYLQSTLVLDRDIIADFAGVMDDGDLYLVLQPVEGRENDLISQLNIARRTLVSTEEGSVSKVWSAGGYVALVILDDRCHDAAEELELAVQAFDDAAVALPEETEGAEGSGEEPEAEEVETDPPEER</sequence>
<feature type="repeat" description="Cell wall-binding" evidence="2">
    <location>
        <begin position="77"/>
        <end position="98"/>
    </location>
</feature>
<feature type="repeat" description="Cell wall-binding" evidence="2">
    <location>
        <begin position="120"/>
        <end position="139"/>
    </location>
</feature>
<feature type="compositionally biased region" description="Acidic residues" evidence="3">
    <location>
        <begin position="367"/>
        <end position="392"/>
    </location>
</feature>
<feature type="repeat" description="Cell wall-binding" evidence="2">
    <location>
        <begin position="160"/>
        <end position="179"/>
    </location>
</feature>
<feature type="repeat" description="Cell wall-binding" evidence="2">
    <location>
        <begin position="140"/>
        <end position="159"/>
    </location>
</feature>
<reference evidence="5" key="1">
    <citation type="submission" date="2020-10" db="EMBL/GenBank/DDBJ databases">
        <authorList>
            <person name="Gilroy R."/>
        </authorList>
    </citation>
    <scope>NUCLEOTIDE SEQUENCE</scope>
    <source>
        <strain evidence="5">CHK189-12415</strain>
    </source>
</reference>
<dbReference type="Pfam" id="PF01473">
    <property type="entry name" value="Choline_bind_1"/>
    <property type="match status" value="3"/>
</dbReference>